<keyword evidence="3" id="KW-1185">Reference proteome</keyword>
<dbReference type="RefSeq" id="WP_074732094.1">
    <property type="nucleotide sequence ID" value="NZ_FNYK01000025.1"/>
</dbReference>
<dbReference type="EMBL" id="FNYK01000025">
    <property type="protein sequence ID" value="SEI80176.1"/>
    <property type="molecule type" value="Genomic_DNA"/>
</dbReference>
<dbReference type="Proteomes" id="UP000183028">
    <property type="component" value="Unassembled WGS sequence"/>
</dbReference>
<evidence type="ECO:0000313" key="3">
    <source>
        <dbReference type="Proteomes" id="UP000183028"/>
    </source>
</evidence>
<dbReference type="AlphaFoldDB" id="A0A1H6TLI2"/>
<dbReference type="eggNOG" id="ENOG5031WX1">
    <property type="taxonomic scope" value="Bacteria"/>
</dbReference>
<gene>
    <name evidence="2" type="ORF">SAMN04487834_102510</name>
</gene>
<evidence type="ECO:0000256" key="1">
    <source>
        <dbReference type="SAM" id="Coils"/>
    </source>
</evidence>
<reference evidence="3" key="1">
    <citation type="submission" date="2016-10" db="EMBL/GenBank/DDBJ databases">
        <authorList>
            <person name="Varghese N."/>
        </authorList>
    </citation>
    <scope>NUCLEOTIDE SEQUENCE [LARGE SCALE GENOMIC DNA]</scope>
    <source>
        <strain evidence="3">DSM 20406</strain>
    </source>
</reference>
<evidence type="ECO:0000313" key="2">
    <source>
        <dbReference type="EMBL" id="SEI80176.1"/>
    </source>
</evidence>
<feature type="coiled-coil region" evidence="1">
    <location>
        <begin position="177"/>
        <end position="204"/>
    </location>
</feature>
<name>A0A1H6TLI2_9FIRM</name>
<keyword evidence="1" id="KW-0175">Coiled coil</keyword>
<organism evidence="2 3">
    <name type="scientific">Sharpea azabuensis</name>
    <dbReference type="NCBI Taxonomy" id="322505"/>
    <lineage>
        <taxon>Bacteria</taxon>
        <taxon>Bacillati</taxon>
        <taxon>Bacillota</taxon>
        <taxon>Erysipelotrichia</taxon>
        <taxon>Erysipelotrichales</taxon>
        <taxon>Coprobacillaceae</taxon>
        <taxon>Sharpea</taxon>
    </lineage>
</organism>
<protein>
    <submittedName>
        <fullName evidence="2">Uncharacterized protein</fullName>
    </submittedName>
</protein>
<sequence length="269" mass="31009">MQYYNKNNLPITIGQAIDAYGSTDIKEIKLYGEIDETHGFMVTDQGFYYCVNKPGFFPFENLSDIIIHKEHGKSDQLILKGEKTARFNGNETFCKMIAEAIGQLTNLEVHYEMSDVDAIYYYGGIILNDIKNDAYEDTALTPLQEESLNAYLEELEENKDTELQTYMMNMSLLGDKIMNLIEELELDSDEIDALEKAVAKDREKQNSMFEQAREMYNKNPDLIKNMTGIDPESIKDKSPEELNQMLDDLCDRFNISKDQLMQLASKFKK</sequence>
<dbReference type="OrthoDB" id="1643648at2"/>
<accession>A0A1H6TLI2</accession>
<proteinExistence type="predicted"/>